<dbReference type="EMBL" id="JAGTXB010000004">
    <property type="protein sequence ID" value="MBS0027872.1"/>
    <property type="molecule type" value="Genomic_DNA"/>
</dbReference>
<feature type="domain" description="LiaF transmembrane" evidence="2">
    <location>
        <begin position="17"/>
        <end position="109"/>
    </location>
</feature>
<evidence type="ECO:0000313" key="3">
    <source>
        <dbReference type="EMBL" id="MBS0027872.1"/>
    </source>
</evidence>
<keyword evidence="1" id="KW-0812">Transmembrane</keyword>
<dbReference type="PANTHER" id="PTHR40763:SF5">
    <property type="entry name" value="MEMBRANE PROTEIN"/>
    <property type="match status" value="1"/>
</dbReference>
<protein>
    <recommendedName>
        <fullName evidence="2">LiaF transmembrane domain-containing protein</fullName>
    </recommendedName>
</protein>
<comment type="caution">
    <text evidence="3">The sequence shown here is derived from an EMBL/GenBank/DDBJ whole genome shotgun (WGS) entry which is preliminary data.</text>
</comment>
<feature type="transmembrane region" description="Helical" evidence="1">
    <location>
        <begin position="39"/>
        <end position="57"/>
    </location>
</feature>
<gene>
    <name evidence="3" type="ORF">KE626_11180</name>
</gene>
<accession>A0ABS5IZY7</accession>
<keyword evidence="1" id="KW-1133">Transmembrane helix</keyword>
<dbReference type="PANTHER" id="PTHR40763">
    <property type="entry name" value="MEMBRANE PROTEIN-RELATED"/>
    <property type="match status" value="1"/>
</dbReference>
<name>A0ABS5IZY7_9BACT</name>
<keyword evidence="4" id="KW-1185">Reference proteome</keyword>
<dbReference type="Proteomes" id="UP000676386">
    <property type="component" value="Unassembled WGS sequence"/>
</dbReference>
<sequence length="245" mass="26769">MKNEDIEESRKKGRAVGGAILVIVGTCLLLQRLDLKVPDYWFSWQMILIAVGVVLGFRHNFRMGGWLVMVAIGGFFLAAEIQDWPFDTARFIWPVVLIGVGIIVIFKRNYSTKEWADQKKRFGASIVGATGDDYLDATAIFGSVDKVVMSKNFKGGDVTSIFGGTVLNFMKADIEGTATLDVTAIMGGCEIIVPANWKIKVDVTTIMGGVDDKRYLDVMTGTGPEKLLILTGTVIMGGLEIKSYA</sequence>
<dbReference type="Pfam" id="PF22570">
    <property type="entry name" value="LiaF-TM"/>
    <property type="match status" value="1"/>
</dbReference>
<dbReference type="RefSeq" id="WP_211972981.1">
    <property type="nucleotide sequence ID" value="NZ_CBFHAM010000093.1"/>
</dbReference>
<dbReference type="InterPro" id="IPR054331">
    <property type="entry name" value="LiaF_TM"/>
</dbReference>
<evidence type="ECO:0000256" key="1">
    <source>
        <dbReference type="SAM" id="Phobius"/>
    </source>
</evidence>
<feature type="transmembrane region" description="Helical" evidence="1">
    <location>
        <begin position="88"/>
        <end position="106"/>
    </location>
</feature>
<evidence type="ECO:0000313" key="4">
    <source>
        <dbReference type="Proteomes" id="UP000676386"/>
    </source>
</evidence>
<feature type="transmembrane region" description="Helical" evidence="1">
    <location>
        <begin position="64"/>
        <end position="82"/>
    </location>
</feature>
<reference evidence="3 4" key="1">
    <citation type="submission" date="2021-04" db="EMBL/GenBank/DDBJ databases">
        <title>Chitinophaga sp. nov., isolated from the rhizosphere soil.</title>
        <authorList>
            <person name="He S."/>
        </authorList>
    </citation>
    <scope>NUCLEOTIDE SEQUENCE [LARGE SCALE GENOMIC DNA]</scope>
    <source>
        <strain evidence="3 4">2R12</strain>
    </source>
</reference>
<organism evidence="3 4">
    <name type="scientific">Chitinophaga hostae</name>
    <dbReference type="NCBI Taxonomy" id="2831022"/>
    <lineage>
        <taxon>Bacteria</taxon>
        <taxon>Pseudomonadati</taxon>
        <taxon>Bacteroidota</taxon>
        <taxon>Chitinophagia</taxon>
        <taxon>Chitinophagales</taxon>
        <taxon>Chitinophagaceae</taxon>
        <taxon>Chitinophaga</taxon>
    </lineage>
</organism>
<evidence type="ECO:0000259" key="2">
    <source>
        <dbReference type="Pfam" id="PF22570"/>
    </source>
</evidence>
<feature type="transmembrane region" description="Helical" evidence="1">
    <location>
        <begin position="12"/>
        <end position="33"/>
    </location>
</feature>
<proteinExistence type="predicted"/>
<keyword evidence="1" id="KW-0472">Membrane</keyword>